<dbReference type="PANTHER" id="PTHR42800">
    <property type="entry name" value="EXOINULINASE INUD (AFU_ORTHOLOGUE AFUA_5G00480)"/>
    <property type="match status" value="1"/>
</dbReference>
<evidence type="ECO:0000259" key="6">
    <source>
        <dbReference type="Pfam" id="PF00251"/>
    </source>
</evidence>
<dbReference type="Pfam" id="PF00251">
    <property type="entry name" value="Glyco_hydro_32N"/>
    <property type="match status" value="1"/>
</dbReference>
<evidence type="ECO:0000313" key="8">
    <source>
        <dbReference type="EMBL" id="PWI32559.1"/>
    </source>
</evidence>
<feature type="domain" description="Glycosyl hydrolase family 32 C-terminal" evidence="7">
    <location>
        <begin position="372"/>
        <end position="519"/>
    </location>
</feature>
<evidence type="ECO:0000256" key="2">
    <source>
        <dbReference type="ARBA" id="ARBA00022801"/>
    </source>
</evidence>
<dbReference type="InterPro" id="IPR013320">
    <property type="entry name" value="ConA-like_dom_sf"/>
</dbReference>
<keyword evidence="3 4" id="KW-0326">Glycosidase</keyword>
<evidence type="ECO:0000256" key="1">
    <source>
        <dbReference type="ARBA" id="ARBA00009902"/>
    </source>
</evidence>
<proteinExistence type="inferred from homology"/>
<evidence type="ECO:0000256" key="3">
    <source>
        <dbReference type="ARBA" id="ARBA00023295"/>
    </source>
</evidence>
<comment type="caution">
    <text evidence="8">The sequence shown here is derived from an EMBL/GenBank/DDBJ whole genome shotgun (WGS) entry which is preliminary data.</text>
</comment>
<dbReference type="GO" id="GO:0005737">
    <property type="term" value="C:cytoplasm"/>
    <property type="evidence" value="ECO:0007669"/>
    <property type="project" value="TreeGrafter"/>
</dbReference>
<evidence type="ECO:0000259" key="7">
    <source>
        <dbReference type="Pfam" id="PF08244"/>
    </source>
</evidence>
<reference evidence="8 9" key="1">
    <citation type="submission" date="2018-05" db="EMBL/GenBank/DDBJ databases">
        <title>Vibrio limimaris sp. nov., isolated from marine sediment.</title>
        <authorList>
            <person name="Li C.-M."/>
        </authorList>
    </citation>
    <scope>NUCLEOTIDE SEQUENCE [LARGE SCALE GENOMIC DNA]</scope>
    <source>
        <strain evidence="8 9">E4404</strain>
    </source>
</reference>
<dbReference type="Proteomes" id="UP000245362">
    <property type="component" value="Unassembled WGS sequence"/>
</dbReference>
<dbReference type="InterPro" id="IPR013148">
    <property type="entry name" value="Glyco_hydro_32_N"/>
</dbReference>
<dbReference type="GO" id="GO:0004575">
    <property type="term" value="F:sucrose alpha-glucosidase activity"/>
    <property type="evidence" value="ECO:0007669"/>
    <property type="project" value="TreeGrafter"/>
</dbReference>
<dbReference type="InterPro" id="IPR013189">
    <property type="entry name" value="Glyco_hydro_32_C"/>
</dbReference>
<feature type="domain" description="Glycosyl hydrolase family 32 N-terminal" evidence="6">
    <location>
        <begin position="59"/>
        <end position="361"/>
    </location>
</feature>
<comment type="similarity">
    <text evidence="1 4">Belongs to the glycosyl hydrolase 32 family.</text>
</comment>
<dbReference type="Gene3D" id="2.115.10.20">
    <property type="entry name" value="Glycosyl hydrolase domain, family 43"/>
    <property type="match status" value="1"/>
</dbReference>
<feature type="region of interest" description="Disordered" evidence="5">
    <location>
        <begin position="29"/>
        <end position="48"/>
    </location>
</feature>
<dbReference type="Pfam" id="PF08244">
    <property type="entry name" value="Glyco_hydro_32C"/>
    <property type="match status" value="1"/>
</dbReference>
<evidence type="ECO:0000313" key="9">
    <source>
        <dbReference type="Proteomes" id="UP000245362"/>
    </source>
</evidence>
<dbReference type="InterPro" id="IPR001362">
    <property type="entry name" value="Glyco_hydro_32"/>
</dbReference>
<dbReference type="GO" id="GO:0005987">
    <property type="term" value="P:sucrose catabolic process"/>
    <property type="evidence" value="ECO:0007669"/>
    <property type="project" value="TreeGrafter"/>
</dbReference>
<organism evidence="8 9">
    <name type="scientific">Vibrio albus</name>
    <dbReference type="NCBI Taxonomy" id="2200953"/>
    <lineage>
        <taxon>Bacteria</taxon>
        <taxon>Pseudomonadati</taxon>
        <taxon>Pseudomonadota</taxon>
        <taxon>Gammaproteobacteria</taxon>
        <taxon>Vibrionales</taxon>
        <taxon>Vibrionaceae</taxon>
        <taxon>Vibrio</taxon>
    </lineage>
</organism>
<dbReference type="InterPro" id="IPR023296">
    <property type="entry name" value="Glyco_hydro_beta-prop_sf"/>
</dbReference>
<dbReference type="SUPFAM" id="SSF49899">
    <property type="entry name" value="Concanavalin A-like lectins/glucanases"/>
    <property type="match status" value="1"/>
</dbReference>
<evidence type="ECO:0000256" key="4">
    <source>
        <dbReference type="RuleBase" id="RU362110"/>
    </source>
</evidence>
<dbReference type="CDD" id="cd18622">
    <property type="entry name" value="GH32_Inu-like"/>
    <property type="match status" value="1"/>
</dbReference>
<accession>A0A2U3B6Y4</accession>
<keyword evidence="2 4" id="KW-0378">Hydrolase</keyword>
<dbReference type="PANTHER" id="PTHR42800:SF1">
    <property type="entry name" value="EXOINULINASE INUD (AFU_ORTHOLOGUE AFUA_5G00480)"/>
    <property type="match status" value="1"/>
</dbReference>
<keyword evidence="9" id="KW-1185">Reference proteome</keyword>
<dbReference type="AlphaFoldDB" id="A0A2U3B6Y4"/>
<evidence type="ECO:0000256" key="5">
    <source>
        <dbReference type="SAM" id="MobiDB-lite"/>
    </source>
</evidence>
<protein>
    <submittedName>
        <fullName evidence="8">Levanase</fullName>
    </submittedName>
</protein>
<name>A0A2U3B6Y4_9VIBR</name>
<dbReference type="RefSeq" id="WP_109320345.1">
    <property type="nucleotide sequence ID" value="NZ_QFWT01000008.1"/>
</dbReference>
<sequence>MLPNITSPFPIRPVVTLCALITLFISGVSSGSDTESDKAAESSTFSLSTGREPYRPTLHLTPARHWINDPQRPVLINGVWHYYYLYNADYPDGNGTEWYHVTSTDLVHWQEHGVAIDKYKNGLGDIETGSAVIDTKNTAGFGAGVVIAIMTQQHEGIQRQSLFFSTDNGYRFKPYKANPVMDNPGSPDWRDPKIIWDDIHNEWLMVLAEGHKIGFYTSTDLKHWTYQSGFQRDDLGLFECPDLFRMSVDGDPNRTRWVLATGANGVGNGMTTGTVYWTGDWDGKHFTTDDDNPKWLDMGADFYAMVTWKDPRLSKTQQLTSRYAIGWLNNWAYATKLPTRNWHGGGHSVVRRIKLKSVDGRPVLISHPINALDRLEGKAEILSNIRVTNTVKTVLPQPTSDAYRLRIKLSQDSDAKEVQFRLKEQGGHYATIGYNFQNKTVYIRRDTDAIANLMPEVYREVRKALALTRDSVITLDIIVDTTSVEVFVNHGEVVLSNLVFGVPGAKHLSVESLGGDTELRFFQLSPLNLAPIKRYAGNASFP</sequence>
<dbReference type="SMART" id="SM00640">
    <property type="entry name" value="Glyco_32"/>
    <property type="match status" value="1"/>
</dbReference>
<gene>
    <name evidence="8" type="ORF">DI392_14130</name>
</gene>
<dbReference type="SUPFAM" id="SSF75005">
    <property type="entry name" value="Arabinanase/levansucrase/invertase"/>
    <property type="match status" value="1"/>
</dbReference>
<dbReference type="Gene3D" id="2.60.120.560">
    <property type="entry name" value="Exo-inulinase, domain 1"/>
    <property type="match status" value="1"/>
</dbReference>
<dbReference type="EMBL" id="QFWT01000008">
    <property type="protein sequence ID" value="PWI32559.1"/>
    <property type="molecule type" value="Genomic_DNA"/>
</dbReference>
<dbReference type="OrthoDB" id="9801455at2"/>